<protein>
    <recommendedName>
        <fullName evidence="6">GDT1 family protein</fullName>
    </recommendedName>
</protein>
<gene>
    <name evidence="7" type="ORF">C8J26_0042</name>
</gene>
<comment type="caution">
    <text evidence="7">The sequence shown here is derived from an EMBL/GenBank/DDBJ whole genome shotgun (WGS) entry which is preliminary data.</text>
</comment>
<feature type="transmembrane region" description="Helical" evidence="6">
    <location>
        <begin position="70"/>
        <end position="87"/>
    </location>
</feature>
<evidence type="ECO:0000256" key="4">
    <source>
        <dbReference type="ARBA" id="ARBA00022989"/>
    </source>
</evidence>
<accession>A0A2T5GR44</accession>
<proteinExistence type="inferred from homology"/>
<keyword evidence="3 6" id="KW-0812">Transmembrane</keyword>
<reference evidence="7 8" key="1">
    <citation type="submission" date="2018-04" db="EMBL/GenBank/DDBJ databases">
        <title>Genomic Encyclopedia of Type Strains, Phase III (KMG-III): the genomes of soil and plant-associated and newly described type strains.</title>
        <authorList>
            <person name="Whitman W."/>
        </authorList>
    </citation>
    <scope>NUCLEOTIDE SEQUENCE [LARGE SCALE GENOMIC DNA]</scope>
    <source>
        <strain evidence="7 8">MA101b</strain>
    </source>
</reference>
<dbReference type="AlphaFoldDB" id="A0A2T5GR44"/>
<dbReference type="InterPro" id="IPR001727">
    <property type="entry name" value="GDT1-like"/>
</dbReference>
<dbReference type="Pfam" id="PF01169">
    <property type="entry name" value="GDT1"/>
    <property type="match status" value="2"/>
</dbReference>
<evidence type="ECO:0000256" key="1">
    <source>
        <dbReference type="ARBA" id="ARBA00004141"/>
    </source>
</evidence>
<dbReference type="GO" id="GO:0046873">
    <property type="term" value="F:metal ion transmembrane transporter activity"/>
    <property type="evidence" value="ECO:0007669"/>
    <property type="project" value="InterPro"/>
</dbReference>
<comment type="similarity">
    <text evidence="2 6">Belongs to the GDT1 family.</text>
</comment>
<feature type="transmembrane region" description="Helical" evidence="6">
    <location>
        <begin position="99"/>
        <end position="125"/>
    </location>
</feature>
<dbReference type="Proteomes" id="UP000244189">
    <property type="component" value="Unassembled WGS sequence"/>
</dbReference>
<evidence type="ECO:0000256" key="5">
    <source>
        <dbReference type="ARBA" id="ARBA00023136"/>
    </source>
</evidence>
<keyword evidence="5 6" id="KW-0472">Membrane</keyword>
<evidence type="ECO:0000256" key="6">
    <source>
        <dbReference type="RuleBase" id="RU365102"/>
    </source>
</evidence>
<organism evidence="7 8">
    <name type="scientific">Sphingomonas aurantiaca</name>
    <dbReference type="NCBI Taxonomy" id="185949"/>
    <lineage>
        <taxon>Bacteria</taxon>
        <taxon>Pseudomonadati</taxon>
        <taxon>Pseudomonadota</taxon>
        <taxon>Alphaproteobacteria</taxon>
        <taxon>Sphingomonadales</taxon>
        <taxon>Sphingomonadaceae</taxon>
        <taxon>Sphingomonas</taxon>
    </lineage>
</organism>
<feature type="transmembrane region" description="Helical" evidence="6">
    <location>
        <begin position="35"/>
        <end position="58"/>
    </location>
</feature>
<sequence length="188" mass="19051">MDALMAAFVAAALAQVGDRTAWLAAILSDRYGKPALVIAMAALALLAASGLAAALGTVIGPKLAPNAQQLMLALALLLQGGGAFFPAKTPDRLDRWRIGAVATAVLGLFILAFGDGVQFIVLTLAARTPVPALAAVGATIGSLVVIVPAALMGEAAWLKLPLKPLRIAIGVVFVLFGLVLALGALRLV</sequence>
<evidence type="ECO:0000256" key="3">
    <source>
        <dbReference type="ARBA" id="ARBA00022692"/>
    </source>
</evidence>
<feature type="transmembrane region" description="Helical" evidence="6">
    <location>
        <begin position="132"/>
        <end position="153"/>
    </location>
</feature>
<feature type="transmembrane region" description="Helical" evidence="6">
    <location>
        <begin position="165"/>
        <end position="185"/>
    </location>
</feature>
<dbReference type="RefSeq" id="WP_107956272.1">
    <property type="nucleotide sequence ID" value="NZ_JAPZPS010000010.1"/>
</dbReference>
<dbReference type="GO" id="GO:0016020">
    <property type="term" value="C:membrane"/>
    <property type="evidence" value="ECO:0007669"/>
    <property type="project" value="UniProtKB-SubCell"/>
</dbReference>
<dbReference type="EMBL" id="QAOG01000001">
    <property type="protein sequence ID" value="PTQ61775.1"/>
    <property type="molecule type" value="Genomic_DNA"/>
</dbReference>
<keyword evidence="4 6" id="KW-1133">Transmembrane helix</keyword>
<evidence type="ECO:0000313" key="8">
    <source>
        <dbReference type="Proteomes" id="UP000244189"/>
    </source>
</evidence>
<keyword evidence="8" id="KW-1185">Reference proteome</keyword>
<name>A0A2T5GR44_9SPHN</name>
<evidence type="ECO:0000256" key="2">
    <source>
        <dbReference type="ARBA" id="ARBA00009190"/>
    </source>
</evidence>
<evidence type="ECO:0000313" key="7">
    <source>
        <dbReference type="EMBL" id="PTQ61775.1"/>
    </source>
</evidence>
<comment type="subcellular location">
    <subcellularLocation>
        <location evidence="1 6">Membrane</location>
        <topology evidence="1 6">Multi-pass membrane protein</topology>
    </subcellularLocation>
</comment>